<protein>
    <submittedName>
        <fullName evidence="1">Uncharacterized protein</fullName>
    </submittedName>
</protein>
<dbReference type="Proteomes" id="UP000192796">
    <property type="component" value="Unassembled WGS sequence"/>
</dbReference>
<name>A0A1V9G4J7_9BACT</name>
<dbReference type="AlphaFoldDB" id="A0A1V9G4J7"/>
<proteinExistence type="predicted"/>
<dbReference type="EMBL" id="LVYD01000024">
    <property type="protein sequence ID" value="OQP65428.1"/>
    <property type="molecule type" value="Genomic_DNA"/>
</dbReference>
<comment type="caution">
    <text evidence="1">The sequence shown here is derived from an EMBL/GenBank/DDBJ whole genome shotgun (WGS) entry which is preliminary data.</text>
</comment>
<reference evidence="1 2" key="1">
    <citation type="submission" date="2016-03" db="EMBL/GenBank/DDBJ databases">
        <title>Niastella vici sp. nov., isolated from farmland soil.</title>
        <authorList>
            <person name="Chen L."/>
            <person name="Wang D."/>
            <person name="Yang S."/>
            <person name="Wang G."/>
        </authorList>
    </citation>
    <scope>NUCLEOTIDE SEQUENCE [LARGE SCALE GENOMIC DNA]</scope>
    <source>
        <strain evidence="1 2">DJ57</strain>
    </source>
</reference>
<organism evidence="1 2">
    <name type="scientific">Niastella vici</name>
    <dbReference type="NCBI Taxonomy" id="1703345"/>
    <lineage>
        <taxon>Bacteria</taxon>
        <taxon>Pseudomonadati</taxon>
        <taxon>Bacteroidota</taxon>
        <taxon>Chitinophagia</taxon>
        <taxon>Chitinophagales</taxon>
        <taxon>Chitinophagaceae</taxon>
        <taxon>Niastella</taxon>
    </lineage>
</organism>
<accession>A0A1V9G4J7</accession>
<keyword evidence="2" id="KW-1185">Reference proteome</keyword>
<sequence length="125" mass="15281">MNDTFYNGPYTGHFYCLRNRFKKGFFKTYLNTYLLFLLDISHRLGQDHEEMAKEFLSFLYYDQTEWLEKYPKVRFMRILYGNNTGIADKEFAFYDSEHFFLFTFLHAFFVMKKMWPETMQAPSNS</sequence>
<gene>
    <name evidence="1" type="ORF">A3860_17340</name>
</gene>
<evidence type="ECO:0000313" key="1">
    <source>
        <dbReference type="EMBL" id="OQP65428.1"/>
    </source>
</evidence>
<evidence type="ECO:0000313" key="2">
    <source>
        <dbReference type="Proteomes" id="UP000192796"/>
    </source>
</evidence>